<feature type="transmembrane region" description="Helical" evidence="7">
    <location>
        <begin position="53"/>
        <end position="73"/>
    </location>
</feature>
<feature type="transmembrane region" description="Helical" evidence="7">
    <location>
        <begin position="143"/>
        <end position="163"/>
    </location>
</feature>
<keyword evidence="5" id="KW-0479">Metal-binding</keyword>
<name>D4YNG3_9MICO</name>
<evidence type="ECO:0000313" key="8">
    <source>
        <dbReference type="EMBL" id="EFG47209.1"/>
    </source>
</evidence>
<protein>
    <recommendedName>
        <fullName evidence="10">Channel protein, hemolysin III family</fullName>
    </recommendedName>
</protein>
<keyword evidence="5" id="KW-0862">Zinc</keyword>
<evidence type="ECO:0000256" key="7">
    <source>
        <dbReference type="SAM" id="Phobius"/>
    </source>
</evidence>
<keyword evidence="4 7" id="KW-0472">Membrane</keyword>
<organism evidence="8 9">
    <name type="scientific">Brevibacterium mcbrellneri ATCC 49030</name>
    <dbReference type="NCBI Taxonomy" id="585530"/>
    <lineage>
        <taxon>Bacteria</taxon>
        <taxon>Bacillati</taxon>
        <taxon>Actinomycetota</taxon>
        <taxon>Actinomycetes</taxon>
        <taxon>Micrococcales</taxon>
        <taxon>Brevibacteriaceae</taxon>
        <taxon>Brevibacterium</taxon>
    </lineage>
</organism>
<sequence length="255" mass="27890">MGAQDTLDPVSDSKRDKKRDRKLAAAKSQHARRLRNLRVDVTRFMEIRPSWRGWIHAGAFPLAVVGGLAAVILCPTVASRLASAIFAITGMMLFGTSAMYHRGSWRVRVRILLRRLDHANIFLITAGTYTPLAVLLLDPPASWWLLGIIWTGAILGVVFRLIWISAPRWLFVPVYIGIGIAGIGFIPSMWMHNLAAGILIVIGGASYVTGAVIYALKRPNPFPAQFGFHEIFHTATVIGYGCHLAAILVSAVAAL</sequence>
<comment type="caution">
    <text evidence="8">The sequence shown here is derived from an EMBL/GenBank/DDBJ whole genome shotgun (WGS) entry which is preliminary data.</text>
</comment>
<feature type="transmembrane region" description="Helical" evidence="7">
    <location>
        <begin position="170"/>
        <end position="190"/>
    </location>
</feature>
<feature type="region of interest" description="Disordered" evidence="6">
    <location>
        <begin position="1"/>
        <end position="26"/>
    </location>
</feature>
<feature type="transmembrane region" description="Helical" evidence="7">
    <location>
        <begin position="121"/>
        <end position="137"/>
    </location>
</feature>
<evidence type="ECO:0000313" key="9">
    <source>
        <dbReference type="Proteomes" id="UP000005714"/>
    </source>
</evidence>
<dbReference type="RefSeq" id="WP_005884467.1">
    <property type="nucleotide sequence ID" value="NZ_ADNU01000043.1"/>
</dbReference>
<feature type="transmembrane region" description="Helical" evidence="7">
    <location>
        <begin position="196"/>
        <end position="216"/>
    </location>
</feature>
<dbReference type="PANTHER" id="PTHR20855:SF3">
    <property type="entry name" value="LD03007P"/>
    <property type="match status" value="1"/>
</dbReference>
<evidence type="ECO:0000256" key="6">
    <source>
        <dbReference type="SAM" id="MobiDB-lite"/>
    </source>
</evidence>
<dbReference type="OrthoDB" id="9813689at2"/>
<dbReference type="GO" id="GO:0046872">
    <property type="term" value="F:metal ion binding"/>
    <property type="evidence" value="ECO:0007669"/>
    <property type="project" value="UniProtKB-KW"/>
</dbReference>
<evidence type="ECO:0000256" key="1">
    <source>
        <dbReference type="ARBA" id="ARBA00004141"/>
    </source>
</evidence>
<feature type="binding site" evidence="5">
    <location>
        <position position="101"/>
    </location>
    <ligand>
        <name>Zn(2+)</name>
        <dbReference type="ChEBI" id="CHEBI:29105"/>
    </ligand>
</feature>
<keyword evidence="9" id="KW-1185">Reference proteome</keyword>
<feature type="binding site" evidence="5">
    <location>
        <position position="229"/>
    </location>
    <ligand>
        <name>Zn(2+)</name>
        <dbReference type="ChEBI" id="CHEBI:29105"/>
    </ligand>
</feature>
<dbReference type="eggNOG" id="COG1272">
    <property type="taxonomic scope" value="Bacteria"/>
</dbReference>
<evidence type="ECO:0000256" key="4">
    <source>
        <dbReference type="ARBA" id="ARBA00023136"/>
    </source>
</evidence>
<dbReference type="PANTHER" id="PTHR20855">
    <property type="entry name" value="ADIPOR/PROGESTIN RECEPTOR-RELATED"/>
    <property type="match status" value="1"/>
</dbReference>
<dbReference type="AlphaFoldDB" id="D4YNG3"/>
<feature type="transmembrane region" description="Helical" evidence="7">
    <location>
        <begin position="79"/>
        <end position="100"/>
    </location>
</feature>
<feature type="transmembrane region" description="Helical" evidence="7">
    <location>
        <begin position="237"/>
        <end position="254"/>
    </location>
</feature>
<keyword evidence="2 7" id="KW-0812">Transmembrane</keyword>
<feature type="binding site" evidence="5">
    <location>
        <position position="233"/>
    </location>
    <ligand>
        <name>Zn(2+)</name>
        <dbReference type="ChEBI" id="CHEBI:29105"/>
    </ligand>
</feature>
<evidence type="ECO:0000256" key="2">
    <source>
        <dbReference type="ARBA" id="ARBA00022692"/>
    </source>
</evidence>
<gene>
    <name evidence="8" type="ORF">HMPREF0183_1473</name>
</gene>
<dbReference type="STRING" id="585530.HMPREF0183_1473"/>
<dbReference type="InterPro" id="IPR004254">
    <property type="entry name" value="AdipoR/HlyIII-related"/>
</dbReference>
<dbReference type="Proteomes" id="UP000005714">
    <property type="component" value="Unassembled WGS sequence"/>
</dbReference>
<keyword evidence="3 7" id="KW-1133">Transmembrane helix</keyword>
<dbReference type="GO" id="GO:0016020">
    <property type="term" value="C:membrane"/>
    <property type="evidence" value="ECO:0007669"/>
    <property type="project" value="UniProtKB-SubCell"/>
</dbReference>
<evidence type="ECO:0000256" key="3">
    <source>
        <dbReference type="ARBA" id="ARBA00022989"/>
    </source>
</evidence>
<evidence type="ECO:0000256" key="5">
    <source>
        <dbReference type="PIRSR" id="PIRSR604254-1"/>
    </source>
</evidence>
<dbReference type="Pfam" id="PF03006">
    <property type="entry name" value="HlyIII"/>
    <property type="match status" value="1"/>
</dbReference>
<evidence type="ECO:0008006" key="10">
    <source>
        <dbReference type="Google" id="ProtNLM"/>
    </source>
</evidence>
<dbReference type="EMBL" id="ADNU01000043">
    <property type="protein sequence ID" value="EFG47209.1"/>
    <property type="molecule type" value="Genomic_DNA"/>
</dbReference>
<proteinExistence type="predicted"/>
<reference evidence="8 9" key="1">
    <citation type="submission" date="2010-04" db="EMBL/GenBank/DDBJ databases">
        <authorList>
            <person name="Qin X."/>
            <person name="Bachman B."/>
            <person name="Battles P."/>
            <person name="Bell A."/>
            <person name="Bess C."/>
            <person name="Bickham C."/>
            <person name="Chaboub L."/>
            <person name="Chen D."/>
            <person name="Coyle M."/>
            <person name="Deiros D.R."/>
            <person name="Dinh H."/>
            <person name="Forbes L."/>
            <person name="Fowler G."/>
            <person name="Francisco L."/>
            <person name="Fu Q."/>
            <person name="Gubbala S."/>
            <person name="Hale W."/>
            <person name="Han Y."/>
            <person name="Hemphill L."/>
            <person name="Highlander S.K."/>
            <person name="Hirani K."/>
            <person name="Hogues M."/>
            <person name="Jackson L."/>
            <person name="Jakkamsetti A."/>
            <person name="Javaid M."/>
            <person name="Jiang H."/>
            <person name="Korchina V."/>
            <person name="Kovar C."/>
            <person name="Lara F."/>
            <person name="Lee S."/>
            <person name="Mata R."/>
            <person name="Mathew T."/>
            <person name="Moen C."/>
            <person name="Morales K."/>
            <person name="Munidasa M."/>
            <person name="Nazareth L."/>
            <person name="Ngo R."/>
            <person name="Nguyen L."/>
            <person name="Okwuonu G."/>
            <person name="Ongeri F."/>
            <person name="Patil S."/>
            <person name="Petrosino J."/>
            <person name="Pham C."/>
            <person name="Pham P."/>
            <person name="Pu L.-L."/>
            <person name="Puazo M."/>
            <person name="Raj R."/>
            <person name="Reid J."/>
            <person name="Rouhana J."/>
            <person name="Saada N."/>
            <person name="Shang Y."/>
            <person name="Simmons D."/>
            <person name="Thornton R."/>
            <person name="Warren J."/>
            <person name="Weissenberger G."/>
            <person name="Zhang J."/>
            <person name="Zhang L."/>
            <person name="Zhou C."/>
            <person name="Zhu D."/>
            <person name="Muzny D."/>
            <person name="Worley K."/>
            <person name="Gibbs R."/>
        </authorList>
    </citation>
    <scope>NUCLEOTIDE SEQUENCE [LARGE SCALE GENOMIC DNA]</scope>
    <source>
        <strain evidence="8 9">ATCC 49030</strain>
    </source>
</reference>
<comment type="subcellular location">
    <subcellularLocation>
        <location evidence="1">Membrane</location>
        <topology evidence="1">Multi-pass membrane protein</topology>
    </subcellularLocation>
</comment>
<accession>D4YNG3</accession>